<organism evidence="1">
    <name type="scientific">marine metagenome</name>
    <dbReference type="NCBI Taxonomy" id="408172"/>
    <lineage>
        <taxon>unclassified sequences</taxon>
        <taxon>metagenomes</taxon>
        <taxon>ecological metagenomes</taxon>
    </lineage>
</organism>
<reference evidence="1" key="1">
    <citation type="submission" date="2018-05" db="EMBL/GenBank/DDBJ databases">
        <authorList>
            <person name="Lanie J.A."/>
            <person name="Ng W.-L."/>
            <person name="Kazmierczak K.M."/>
            <person name="Andrzejewski T.M."/>
            <person name="Davidsen T.M."/>
            <person name="Wayne K.J."/>
            <person name="Tettelin H."/>
            <person name="Glass J.I."/>
            <person name="Rusch D."/>
            <person name="Podicherti R."/>
            <person name="Tsui H.-C.T."/>
            <person name="Winkler M.E."/>
        </authorList>
    </citation>
    <scope>NUCLEOTIDE SEQUENCE</scope>
</reference>
<protein>
    <submittedName>
        <fullName evidence="1">Uncharacterized protein</fullName>
    </submittedName>
</protein>
<evidence type="ECO:0000313" key="1">
    <source>
        <dbReference type="EMBL" id="SVA93999.1"/>
    </source>
</evidence>
<sequence length="46" mass="4909">MGIALIIIGIFWCVVVLRILTQTPQNGHVQSNGCILLMAVALAAVF</sequence>
<name>A0A381ZXX4_9ZZZZ</name>
<dbReference type="AlphaFoldDB" id="A0A381ZXX4"/>
<gene>
    <name evidence="1" type="ORF">METZ01_LOCUS146853</name>
</gene>
<proteinExistence type="predicted"/>
<dbReference type="EMBL" id="UINC01023071">
    <property type="protein sequence ID" value="SVA93999.1"/>
    <property type="molecule type" value="Genomic_DNA"/>
</dbReference>
<accession>A0A381ZXX4</accession>